<proteinExistence type="predicted"/>
<evidence type="ECO:0000259" key="3">
    <source>
        <dbReference type="Pfam" id="PF21294"/>
    </source>
</evidence>
<feature type="region of interest" description="Disordered" evidence="1">
    <location>
        <begin position="32"/>
        <end position="76"/>
    </location>
</feature>
<evidence type="ECO:0000256" key="1">
    <source>
        <dbReference type="SAM" id="MobiDB-lite"/>
    </source>
</evidence>
<evidence type="ECO:0000313" key="4">
    <source>
        <dbReference type="EMBL" id="EKM56101.1"/>
    </source>
</evidence>
<name>K5V0U5_PHACS</name>
<sequence>MFVLKSIATLLALAASVSAHRSAQAIHRRHHRMHAHSQRTCSSHIATSASNSAESASPTANNDEIRTTSSVHSASSTHSSAAAIQTSDTLSFHTDLAALAPIANILETWSTAPSAPEPLPLSDSTFRITNDLTALPHPYVPAPDGQLSVKATYPQGSWNFQNSPQGGFSFYAPGPSDVDLTTAKEVTLGYSVFFEDGFEFNLGGKLPGLYGGDSDEIALSCSGGKRDNRCFSARLMWRTNGAGEMYTYLPPAYDANDAVCNVAPFSTCNDEYGASVGRGSYTFEAGQSTAISMRVRLNDAGQQNGELQLWANGQSVVNVGGLVLRDSDAGRIRGLMMQTFFGGSTQNYASPKDQSTYFRDFTIAITEKL</sequence>
<dbReference type="RefSeq" id="XP_007396400.1">
    <property type="nucleotide sequence ID" value="XM_007396338.1"/>
</dbReference>
<organism evidence="4 5">
    <name type="scientific">Phanerochaete carnosa (strain HHB-10118-sp)</name>
    <name type="common">White-rot fungus</name>
    <name type="synonym">Peniophora carnosa</name>
    <dbReference type="NCBI Taxonomy" id="650164"/>
    <lineage>
        <taxon>Eukaryota</taxon>
        <taxon>Fungi</taxon>
        <taxon>Dikarya</taxon>
        <taxon>Basidiomycota</taxon>
        <taxon>Agaricomycotina</taxon>
        <taxon>Agaricomycetes</taxon>
        <taxon>Polyporales</taxon>
        <taxon>Phanerochaetaceae</taxon>
        <taxon>Phanerochaete</taxon>
    </lineage>
</organism>
<gene>
    <name evidence="4" type="ORF">PHACADRAFT_257172</name>
</gene>
<dbReference type="GO" id="GO:0016829">
    <property type="term" value="F:lyase activity"/>
    <property type="evidence" value="ECO:0007669"/>
    <property type="project" value="UniProtKB-KW"/>
</dbReference>
<keyword evidence="2" id="KW-0732">Signal</keyword>
<evidence type="ECO:0000256" key="2">
    <source>
        <dbReference type="SAM" id="SignalP"/>
    </source>
</evidence>
<dbReference type="KEGG" id="pco:PHACADRAFT_257172"/>
<dbReference type="InterPro" id="IPR048958">
    <property type="entry name" value="Polysacc_lyase_14"/>
</dbReference>
<feature type="compositionally biased region" description="Low complexity" evidence="1">
    <location>
        <begin position="46"/>
        <end position="76"/>
    </location>
</feature>
<dbReference type="GeneID" id="18916777"/>
<feature type="domain" description="Polysaccharide lyase 14" evidence="3">
    <location>
        <begin position="145"/>
        <end position="361"/>
    </location>
</feature>
<keyword evidence="4" id="KW-0456">Lyase</keyword>
<dbReference type="Pfam" id="PF21294">
    <property type="entry name" value="Polysacc_lyase_14"/>
    <property type="match status" value="1"/>
</dbReference>
<dbReference type="Gene3D" id="2.60.120.200">
    <property type="match status" value="1"/>
</dbReference>
<evidence type="ECO:0000313" key="5">
    <source>
        <dbReference type="Proteomes" id="UP000008370"/>
    </source>
</evidence>
<feature type="signal peptide" evidence="2">
    <location>
        <begin position="1"/>
        <end position="19"/>
    </location>
</feature>
<dbReference type="EMBL" id="JH930472">
    <property type="protein sequence ID" value="EKM56101.1"/>
    <property type="molecule type" value="Genomic_DNA"/>
</dbReference>
<dbReference type="HOGENOM" id="CLU_049744_1_0_1"/>
<accession>K5V0U5</accession>
<dbReference type="Proteomes" id="UP000008370">
    <property type="component" value="Unassembled WGS sequence"/>
</dbReference>
<dbReference type="OrthoDB" id="3337916at2759"/>
<dbReference type="InParanoid" id="K5V0U5"/>
<dbReference type="PANTHER" id="PTHR40124">
    <property type="match status" value="1"/>
</dbReference>
<protein>
    <submittedName>
        <fullName evidence="4">Polysaccharide lyase family 14 protein</fullName>
    </submittedName>
</protein>
<keyword evidence="5" id="KW-1185">Reference proteome</keyword>
<dbReference type="PANTHER" id="PTHR40124:SF1">
    <property type="entry name" value="DISAGGREGATASE RELATED REPEAT PROTEIN"/>
    <property type="match status" value="1"/>
</dbReference>
<reference evidence="4 5" key="1">
    <citation type="journal article" date="2012" name="BMC Genomics">
        <title>Comparative genomics of the white-rot fungi, Phanerochaete carnosa and P. chrysosporium, to elucidate the genetic basis of the distinct wood types they colonize.</title>
        <authorList>
            <person name="Suzuki H."/>
            <person name="MacDonald J."/>
            <person name="Syed K."/>
            <person name="Salamov A."/>
            <person name="Hori C."/>
            <person name="Aerts A."/>
            <person name="Henrissat B."/>
            <person name="Wiebenga A."/>
            <person name="vanKuyk P.A."/>
            <person name="Barry K."/>
            <person name="Lindquist E."/>
            <person name="LaButti K."/>
            <person name="Lapidus A."/>
            <person name="Lucas S."/>
            <person name="Coutinho P."/>
            <person name="Gong Y."/>
            <person name="Samejima M."/>
            <person name="Mahadevan R."/>
            <person name="Abou-Zaid M."/>
            <person name="de Vries R.P."/>
            <person name="Igarashi K."/>
            <person name="Yadav J.S."/>
            <person name="Grigoriev I.V."/>
            <person name="Master E.R."/>
        </authorList>
    </citation>
    <scope>NUCLEOTIDE SEQUENCE [LARGE SCALE GENOMIC DNA]</scope>
    <source>
        <strain evidence="4 5">HHB-10118-sp</strain>
    </source>
</reference>
<dbReference type="AlphaFoldDB" id="K5V0U5"/>
<feature type="chain" id="PRO_5003884372" evidence="2">
    <location>
        <begin position="20"/>
        <end position="369"/>
    </location>
</feature>